<dbReference type="RefSeq" id="XP_003169044.1">
    <property type="nucleotide sequence ID" value="XM_003168996.1"/>
</dbReference>
<keyword evidence="2" id="KW-1185">Reference proteome</keyword>
<dbReference type="InParanoid" id="E4V6F1"/>
<dbReference type="EMBL" id="DS989831">
    <property type="protein sequence ID" value="EFQ96667.1"/>
    <property type="molecule type" value="Genomic_DNA"/>
</dbReference>
<accession>E4V6F1</accession>
<organism evidence="2">
    <name type="scientific">Arthroderma gypseum (strain ATCC MYA-4604 / CBS 118893)</name>
    <name type="common">Microsporum gypseum</name>
    <dbReference type="NCBI Taxonomy" id="535722"/>
    <lineage>
        <taxon>Eukaryota</taxon>
        <taxon>Fungi</taxon>
        <taxon>Dikarya</taxon>
        <taxon>Ascomycota</taxon>
        <taxon>Pezizomycotina</taxon>
        <taxon>Eurotiomycetes</taxon>
        <taxon>Eurotiomycetidae</taxon>
        <taxon>Onygenales</taxon>
        <taxon>Arthrodermataceae</taxon>
        <taxon>Nannizzia</taxon>
    </lineage>
</organism>
<proteinExistence type="predicted"/>
<reference evidence="2" key="1">
    <citation type="journal article" date="2012" name="MBio">
        <title>Comparative genome analysis of Trichophyton rubrum and related dermatophytes reveals candidate genes involved in infection.</title>
        <authorList>
            <person name="Martinez D.A."/>
            <person name="Oliver B.G."/>
            <person name="Graeser Y."/>
            <person name="Goldberg J.M."/>
            <person name="Li W."/>
            <person name="Martinez-Rossi N.M."/>
            <person name="Monod M."/>
            <person name="Shelest E."/>
            <person name="Barton R.C."/>
            <person name="Birch E."/>
            <person name="Brakhage A.A."/>
            <person name="Chen Z."/>
            <person name="Gurr S.J."/>
            <person name="Heiman D."/>
            <person name="Heitman J."/>
            <person name="Kosti I."/>
            <person name="Rossi A."/>
            <person name="Saif S."/>
            <person name="Samalova M."/>
            <person name="Saunders C.W."/>
            <person name="Shea T."/>
            <person name="Summerbell R.C."/>
            <person name="Xu J."/>
            <person name="Young S."/>
            <person name="Zeng Q."/>
            <person name="Birren B.W."/>
            <person name="Cuomo C.A."/>
            <person name="White T.C."/>
        </authorList>
    </citation>
    <scope>NUCLEOTIDE SEQUENCE [LARGE SCALE GENOMIC DNA]</scope>
    <source>
        <strain evidence="2">ATCC MYA-4604 / CBS 118893</strain>
    </source>
</reference>
<dbReference type="AlphaFoldDB" id="E4V6F1"/>
<dbReference type="HOGENOM" id="CLU_2573450_0_0_1"/>
<dbReference type="GeneID" id="10024282"/>
<dbReference type="Proteomes" id="UP000002669">
    <property type="component" value="Unassembled WGS sequence"/>
</dbReference>
<name>E4V6F1_ARTGP</name>
<dbReference type="VEuPathDB" id="FungiDB:MGYG_08590"/>
<gene>
    <name evidence="1" type="ORF">MGYG_08590</name>
</gene>
<evidence type="ECO:0000313" key="1">
    <source>
        <dbReference type="EMBL" id="EFQ96667.1"/>
    </source>
</evidence>
<sequence>MTTYLDQELTSYIEVSVKTYSLPRLAFFLLGAVGFTSHGTEASLTLDTTTLYHHKREVTMILCLSPPGLDGTMKKLYFFQT</sequence>
<evidence type="ECO:0000313" key="2">
    <source>
        <dbReference type="Proteomes" id="UP000002669"/>
    </source>
</evidence>
<protein>
    <submittedName>
        <fullName evidence="1">Uncharacterized protein</fullName>
    </submittedName>
</protein>